<dbReference type="EMBL" id="KZ305020">
    <property type="protein sequence ID" value="PIA61003.1"/>
    <property type="molecule type" value="Genomic_DNA"/>
</dbReference>
<dbReference type="InterPro" id="IPR036397">
    <property type="entry name" value="RNaseH_sf"/>
</dbReference>
<dbReference type="PANTHER" id="PTHR13620:SF105">
    <property type="entry name" value="OS01G0737700 PROTEIN"/>
    <property type="match status" value="1"/>
</dbReference>
<evidence type="ECO:0000313" key="4">
    <source>
        <dbReference type="EMBL" id="PIA61003.1"/>
    </source>
</evidence>
<dbReference type="InParanoid" id="A0A2G5EZ19"/>
<evidence type="ECO:0000313" key="5">
    <source>
        <dbReference type="Proteomes" id="UP000230069"/>
    </source>
</evidence>
<dbReference type="InterPro" id="IPR051132">
    <property type="entry name" value="3-5_Exonuclease_domain"/>
</dbReference>
<gene>
    <name evidence="4" type="ORF">AQUCO_00300492v1</name>
</gene>
<evidence type="ECO:0000259" key="3">
    <source>
        <dbReference type="Pfam" id="PF01612"/>
    </source>
</evidence>
<organism evidence="4 5">
    <name type="scientific">Aquilegia coerulea</name>
    <name type="common">Rocky mountain columbine</name>
    <dbReference type="NCBI Taxonomy" id="218851"/>
    <lineage>
        <taxon>Eukaryota</taxon>
        <taxon>Viridiplantae</taxon>
        <taxon>Streptophyta</taxon>
        <taxon>Embryophyta</taxon>
        <taxon>Tracheophyta</taxon>
        <taxon>Spermatophyta</taxon>
        <taxon>Magnoliopsida</taxon>
        <taxon>Ranunculales</taxon>
        <taxon>Ranunculaceae</taxon>
        <taxon>Thalictroideae</taxon>
        <taxon>Aquilegia</taxon>
    </lineage>
</organism>
<proteinExistence type="predicted"/>
<dbReference type="GO" id="GO:0005737">
    <property type="term" value="C:cytoplasm"/>
    <property type="evidence" value="ECO:0007669"/>
    <property type="project" value="TreeGrafter"/>
</dbReference>
<accession>A0A2G5EZ19</accession>
<dbReference type="SUPFAM" id="SSF53098">
    <property type="entry name" value="Ribonuclease H-like"/>
    <property type="match status" value="1"/>
</dbReference>
<dbReference type="Pfam" id="PF01612">
    <property type="entry name" value="DNA_pol_A_exo1"/>
    <property type="match status" value="1"/>
</dbReference>
<feature type="domain" description="3'-5' exonuclease" evidence="3">
    <location>
        <begin position="61"/>
        <end position="211"/>
    </location>
</feature>
<dbReference type="CDD" id="cd06141">
    <property type="entry name" value="WRN_exo"/>
    <property type="match status" value="1"/>
</dbReference>
<dbReference type="GO" id="GO:0008408">
    <property type="term" value="F:3'-5' exonuclease activity"/>
    <property type="evidence" value="ECO:0007669"/>
    <property type="project" value="InterPro"/>
</dbReference>
<dbReference type="STRING" id="218851.A0A2G5EZ19"/>
<name>A0A2G5EZ19_AQUCA</name>
<keyword evidence="5" id="KW-1185">Reference proteome</keyword>
<dbReference type="GO" id="GO:0006139">
    <property type="term" value="P:nucleobase-containing compound metabolic process"/>
    <property type="evidence" value="ECO:0007669"/>
    <property type="project" value="InterPro"/>
</dbReference>
<dbReference type="PANTHER" id="PTHR13620">
    <property type="entry name" value="3-5 EXONUCLEASE"/>
    <property type="match status" value="1"/>
</dbReference>
<dbReference type="Gene3D" id="3.30.420.10">
    <property type="entry name" value="Ribonuclease H-like superfamily/Ribonuclease H"/>
    <property type="match status" value="1"/>
</dbReference>
<dbReference type="Proteomes" id="UP000230069">
    <property type="component" value="Unassembled WGS sequence"/>
</dbReference>
<keyword evidence="2" id="KW-0378">Hydrolase</keyword>
<dbReference type="InterPro" id="IPR002562">
    <property type="entry name" value="3'-5'_exonuclease_dom"/>
</dbReference>
<evidence type="ECO:0000256" key="1">
    <source>
        <dbReference type="ARBA" id="ARBA00022722"/>
    </source>
</evidence>
<dbReference type="AlphaFoldDB" id="A0A2G5EZ19"/>
<dbReference type="OrthoDB" id="607706at2759"/>
<sequence length="215" mass="24604">MDISIGDRLECDSDHKCYDITIFNDQIHTLVTHDAHMLEHYLYDILSDKHNQEDRSKGRLIIGLDIEWCPSFNRNNENPPAILQLCVGKRCCIFQLSSAPEIPETLGMILNLSDIKFVGVGIQRDVEKLIRFYNLRVANFVELGPLAAEKFKRDELRNDGLKDLAKEVLGLVIDKPRRVTLSRWDAAVLATDQIQYASVDAYLSYEIGKKLISRK</sequence>
<reference evidence="4 5" key="1">
    <citation type="submission" date="2017-09" db="EMBL/GenBank/DDBJ databases">
        <title>WGS assembly of Aquilegia coerulea Goldsmith.</title>
        <authorList>
            <person name="Hodges S."/>
            <person name="Kramer E."/>
            <person name="Nordborg M."/>
            <person name="Tomkins J."/>
            <person name="Borevitz J."/>
            <person name="Derieg N."/>
            <person name="Yan J."/>
            <person name="Mihaltcheva S."/>
            <person name="Hayes R.D."/>
            <person name="Rokhsar D."/>
        </authorList>
    </citation>
    <scope>NUCLEOTIDE SEQUENCE [LARGE SCALE GENOMIC DNA]</scope>
    <source>
        <strain evidence="5">cv. Goldsmith</strain>
    </source>
</reference>
<keyword evidence="1" id="KW-0540">Nuclease</keyword>
<evidence type="ECO:0000256" key="2">
    <source>
        <dbReference type="ARBA" id="ARBA00022801"/>
    </source>
</evidence>
<protein>
    <recommendedName>
        <fullName evidence="3">3'-5' exonuclease domain-containing protein</fullName>
    </recommendedName>
</protein>
<dbReference type="InterPro" id="IPR012337">
    <property type="entry name" value="RNaseH-like_sf"/>
</dbReference>
<dbReference type="GO" id="GO:0005634">
    <property type="term" value="C:nucleus"/>
    <property type="evidence" value="ECO:0007669"/>
    <property type="project" value="TreeGrafter"/>
</dbReference>
<dbReference type="GO" id="GO:0003676">
    <property type="term" value="F:nucleic acid binding"/>
    <property type="evidence" value="ECO:0007669"/>
    <property type="project" value="InterPro"/>
</dbReference>